<keyword evidence="3" id="KW-0479">Metal-binding</keyword>
<dbReference type="GO" id="GO:0004222">
    <property type="term" value="F:metalloendopeptidase activity"/>
    <property type="evidence" value="ECO:0007669"/>
    <property type="project" value="InterPro"/>
</dbReference>
<dbReference type="GO" id="GO:0046872">
    <property type="term" value="F:metal ion binding"/>
    <property type="evidence" value="ECO:0007669"/>
    <property type="project" value="UniProtKB-KW"/>
</dbReference>
<dbReference type="GO" id="GO:0051603">
    <property type="term" value="P:proteolysis involved in protein catabolic process"/>
    <property type="evidence" value="ECO:0007669"/>
    <property type="project" value="TreeGrafter"/>
</dbReference>
<name>A0A0M4L6A9_9HYPH</name>
<evidence type="ECO:0000256" key="2">
    <source>
        <dbReference type="ARBA" id="ARBA00022670"/>
    </source>
</evidence>
<sequence>MKKQRIFGNQERIMTSKSLKGNSHNQTKNMKQNLKSLQAALCLVTSLGFTLLLSACHNIFNVSPFSSSEKFSSQHTNDIYATLAATHHPRILQAHGGAYHNPKLERLLIDIVKKLAAVSHNPGQTYKVTILDSSNINAFSLPGGYLYVTRGMLTLANDSSEVAAVLAHEIAHITAHHGILRFQKEAQLKKTPLTHTDIVSSANSQTDDTLQKREKMAQFSRDQELQADSIGIEMLSEAGYDPFAASRFLQSMEAYNAFRNISGNAQSSLDFLETHPTTPQRIRLAQEKAHLLNTRNSNEISRDTFLHSIDGIIFDGGLHEGYIRERKFIYPRLRISFEIPDRFIVNTSPHAVISSGPDKIAFRFDAVPISGTISASDYLKSGWVANLDETSVNLIKIGNLEAARGRAFNEHWQFSIIVIPYDNHFLRFVTAAPHQSENFHHIVENILRGFRPLSWLELKRIKPLKIRTVRVKKGDSIVNFSQMIQDVPDKEKLFRILNGLTSTETLQVGSFVKIITE</sequence>
<dbReference type="Gene3D" id="3.30.2010.10">
    <property type="entry name" value="Metalloproteases ('zincins'), catalytic domain"/>
    <property type="match status" value="1"/>
</dbReference>
<dbReference type="PANTHER" id="PTHR22726">
    <property type="entry name" value="METALLOENDOPEPTIDASE OMA1"/>
    <property type="match status" value="1"/>
</dbReference>
<feature type="domain" description="Peptidase M48" evidence="7">
    <location>
        <begin position="105"/>
        <end position="287"/>
    </location>
</feature>
<evidence type="ECO:0000256" key="5">
    <source>
        <dbReference type="ARBA" id="ARBA00022833"/>
    </source>
</evidence>
<dbReference type="STRING" id="1318743.PU02_0332"/>
<evidence type="ECO:0000256" key="4">
    <source>
        <dbReference type="ARBA" id="ARBA00022801"/>
    </source>
</evidence>
<keyword evidence="6" id="KW-0482">Metalloprotease</keyword>
<dbReference type="CDD" id="cd07324">
    <property type="entry name" value="M48C_Oma1-like"/>
    <property type="match status" value="1"/>
</dbReference>
<evidence type="ECO:0000256" key="3">
    <source>
        <dbReference type="ARBA" id="ARBA00022723"/>
    </source>
</evidence>
<accession>A0A0M4L6A9</accession>
<keyword evidence="5" id="KW-0862">Zinc</keyword>
<evidence type="ECO:0000256" key="6">
    <source>
        <dbReference type="ARBA" id="ARBA00023049"/>
    </source>
</evidence>
<dbReference type="AlphaFoldDB" id="A0A0M4L6A9"/>
<comment type="cofactor">
    <cofactor evidence="1">
        <name>Zn(2+)</name>
        <dbReference type="ChEBI" id="CHEBI:29105"/>
    </cofactor>
</comment>
<evidence type="ECO:0000313" key="9">
    <source>
        <dbReference type="Proteomes" id="UP000057213"/>
    </source>
</evidence>
<dbReference type="Proteomes" id="UP000057213">
    <property type="component" value="Chromosome"/>
</dbReference>
<proteinExistence type="predicted"/>
<dbReference type="GO" id="GO:0016020">
    <property type="term" value="C:membrane"/>
    <property type="evidence" value="ECO:0007669"/>
    <property type="project" value="TreeGrafter"/>
</dbReference>
<evidence type="ECO:0000259" key="7">
    <source>
        <dbReference type="Pfam" id="PF01435"/>
    </source>
</evidence>
<evidence type="ECO:0000313" key="8">
    <source>
        <dbReference type="EMBL" id="ALE03146.1"/>
    </source>
</evidence>
<dbReference type="Pfam" id="PF01435">
    <property type="entry name" value="Peptidase_M48"/>
    <property type="match status" value="1"/>
</dbReference>
<dbReference type="EMBL" id="CP010401">
    <property type="protein sequence ID" value="ALE03146.1"/>
    <property type="molecule type" value="Genomic_DNA"/>
</dbReference>
<reference evidence="8 9" key="1">
    <citation type="journal article" date="2015" name="Genome Announc.">
        <title>Complete Genome Sequence of Bartonella ancashensis Strain 20.00, Isolated from the Blood of a Patient with Verruga Peruana.</title>
        <authorList>
            <person name="Hang J."/>
            <person name="Mullins K.E."/>
            <person name="Clifford R.J."/>
            <person name="Onmus-Leone F."/>
            <person name="Yang Y."/>
            <person name="Jiang J."/>
            <person name="Leguia M."/>
            <person name="Kasper M.R."/>
            <person name="Maguina C."/>
            <person name="Lesho E.P."/>
            <person name="Jarman R.G."/>
            <person name="Richards A.L."/>
            <person name="Blazes D."/>
        </authorList>
    </citation>
    <scope>NUCLEOTIDE SEQUENCE [LARGE SCALE GENOMIC DNA]</scope>
    <source>
        <strain evidence="8 9">20.00</strain>
    </source>
</reference>
<organism evidence="8 9">
    <name type="scientific">Bartonella ancashensis</name>
    <dbReference type="NCBI Taxonomy" id="1318743"/>
    <lineage>
        <taxon>Bacteria</taxon>
        <taxon>Pseudomonadati</taxon>
        <taxon>Pseudomonadota</taxon>
        <taxon>Alphaproteobacteria</taxon>
        <taxon>Hyphomicrobiales</taxon>
        <taxon>Bartonellaceae</taxon>
        <taxon>Bartonella</taxon>
    </lineage>
</organism>
<dbReference type="InterPro" id="IPR051156">
    <property type="entry name" value="Mito/Outer_Membr_Metalloprot"/>
</dbReference>
<keyword evidence="2 8" id="KW-0645">Protease</keyword>
<protein>
    <submittedName>
        <fullName evidence="8">Putative Zn-dependent protease</fullName>
    </submittedName>
</protein>
<keyword evidence="4" id="KW-0378">Hydrolase</keyword>
<dbReference type="InterPro" id="IPR001915">
    <property type="entry name" value="Peptidase_M48"/>
</dbReference>
<dbReference type="KEGG" id="banc:PU02_0332"/>
<evidence type="ECO:0000256" key="1">
    <source>
        <dbReference type="ARBA" id="ARBA00001947"/>
    </source>
</evidence>
<gene>
    <name evidence="8" type="ORF">PU02_0332</name>
</gene>
<keyword evidence="9" id="KW-1185">Reference proteome</keyword>
<dbReference type="PANTHER" id="PTHR22726:SF1">
    <property type="entry name" value="METALLOENDOPEPTIDASE OMA1, MITOCHONDRIAL"/>
    <property type="match status" value="1"/>
</dbReference>
<dbReference type="PATRIC" id="fig|1318743.3.peg.344"/>